<feature type="compositionally biased region" description="Low complexity" evidence="1">
    <location>
        <begin position="705"/>
        <end position="721"/>
    </location>
</feature>
<feature type="region of interest" description="Disordered" evidence="1">
    <location>
        <begin position="79"/>
        <end position="103"/>
    </location>
</feature>
<dbReference type="SMART" id="SM00444">
    <property type="entry name" value="GYF"/>
    <property type="match status" value="1"/>
</dbReference>
<dbReference type="EMBL" id="CAJVPJ010000913">
    <property type="protein sequence ID" value="CAG8564950.1"/>
    <property type="molecule type" value="Genomic_DNA"/>
</dbReference>
<feature type="compositionally biased region" description="Polar residues" evidence="1">
    <location>
        <begin position="801"/>
        <end position="837"/>
    </location>
</feature>
<feature type="compositionally biased region" description="Basic and acidic residues" evidence="1">
    <location>
        <begin position="328"/>
        <end position="340"/>
    </location>
</feature>
<dbReference type="GO" id="GO:0005829">
    <property type="term" value="C:cytosol"/>
    <property type="evidence" value="ECO:0007669"/>
    <property type="project" value="TreeGrafter"/>
</dbReference>
<feature type="compositionally biased region" description="Basic and acidic residues" evidence="1">
    <location>
        <begin position="181"/>
        <end position="193"/>
    </location>
</feature>
<feature type="region of interest" description="Disordered" evidence="1">
    <location>
        <begin position="1"/>
        <end position="47"/>
    </location>
</feature>
<dbReference type="SUPFAM" id="SSF55277">
    <property type="entry name" value="GYF domain"/>
    <property type="match status" value="1"/>
</dbReference>
<feature type="compositionally biased region" description="Basic and acidic residues" evidence="1">
    <location>
        <begin position="229"/>
        <end position="238"/>
    </location>
</feature>
<sequence>MAASNTMNFGPEWMRRFPKSPTSETTRSTSPTQGPSSVGNNVQAASSSGTINSNHIVVNNGNGATANTFSWSSVAAANNSTVSNRSPNDTYEKSDTPGGSESALNPFKYSKDFMLKLYKPVGLPLEFERHEYVTSEEPLPPMALLTPTEQEQKLLSGTSVNSEVVRRIVSNASGNVTTGGERSERGSFSKDRISGLTSPRSERFGGIIGGVLSNRPRSGREGSFSSPNIRRDSEKDDERGRRTYAIWKYSHNENLNNGLLLDIRGGRTLRLGSTPASTTQSAEDPIWHGVSRSAVGTFDSNGVFRIPSGGGEIEISDKDGKENELLEKSNDEHLDNDKIADSTSVASNKISRERSMSSPLEDIHNGSKAYGIGKSIVEEESQASTIPTITGKSNELRQEVPQQEPPIEHSLDGIAQKSIESSVRYHVNSQESQSKTQTQNKTKLQLDSSSTTAAERDASTAAPTDVFAGTDDEVLKEVFYPGMSTTSPPLSPGMAKKYSATQPLIAASSAFAEEASSSLFLNDRKPISGQQQRWLYRDPSNKIQGPFTSQDMNEWYKQGFFTLGLLVKRVEDPTFEPLGVLIRKTGNEDKPFSASARPPLTINMPNNAGRMLTGPFPRNWGNVPSSPGTAHVFMDHQQRFNPFGGTASVPNTPFDRYQFNGAFGSGINEVSSGWGDLNTTNAGWVPEQPTQQQPQPPLQPPQPTPQVVQQSQSQQSHQTPLHNPPLYADNFFRQQQSFVSGTVTSPVTGSNSHFAETISRTAGWQPANEQPTSSSWGPLSTGLSLTLTNKPNEDAEYFNPNKGTQSLSQSPPSLIDQQNPIDNESQAVNNTSVMNVE</sequence>
<dbReference type="PANTHER" id="PTHR14445:SF36">
    <property type="entry name" value="FI03272P-RELATED"/>
    <property type="match status" value="1"/>
</dbReference>
<organism evidence="3 4">
    <name type="scientific">Paraglomus occultum</name>
    <dbReference type="NCBI Taxonomy" id="144539"/>
    <lineage>
        <taxon>Eukaryota</taxon>
        <taxon>Fungi</taxon>
        <taxon>Fungi incertae sedis</taxon>
        <taxon>Mucoromycota</taxon>
        <taxon>Glomeromycotina</taxon>
        <taxon>Glomeromycetes</taxon>
        <taxon>Paraglomerales</taxon>
        <taxon>Paraglomeraceae</taxon>
        <taxon>Paraglomus</taxon>
    </lineage>
</organism>
<feature type="region of interest" description="Disordered" evidence="1">
    <location>
        <begin position="174"/>
        <end position="238"/>
    </location>
</feature>
<dbReference type="Pfam" id="PF02213">
    <property type="entry name" value="GYF"/>
    <property type="match status" value="1"/>
</dbReference>
<dbReference type="PANTHER" id="PTHR14445">
    <property type="entry name" value="GRB10 INTERACTING GYF PROTEIN"/>
    <property type="match status" value="1"/>
</dbReference>
<dbReference type="Gene3D" id="3.30.1490.40">
    <property type="match status" value="1"/>
</dbReference>
<feature type="region of interest" description="Disordered" evidence="1">
    <location>
        <begin position="674"/>
        <end position="727"/>
    </location>
</feature>
<feature type="compositionally biased region" description="Polar residues" evidence="1">
    <location>
        <begin position="33"/>
        <end position="47"/>
    </location>
</feature>
<dbReference type="AlphaFoldDB" id="A0A9N9BGG3"/>
<gene>
    <name evidence="3" type="ORF">POCULU_LOCUS5697</name>
</gene>
<feature type="region of interest" description="Disordered" evidence="1">
    <location>
        <begin position="799"/>
        <end position="837"/>
    </location>
</feature>
<protein>
    <submittedName>
        <fullName evidence="3">9450_t:CDS:1</fullName>
    </submittedName>
</protein>
<comment type="caution">
    <text evidence="3">The sequence shown here is derived from an EMBL/GenBank/DDBJ whole genome shotgun (WGS) entry which is preliminary data.</text>
</comment>
<evidence type="ECO:0000313" key="4">
    <source>
        <dbReference type="Proteomes" id="UP000789572"/>
    </source>
</evidence>
<feature type="compositionally biased region" description="Basic and acidic residues" evidence="1">
    <location>
        <begin position="350"/>
        <end position="365"/>
    </location>
</feature>
<feature type="compositionally biased region" description="Polar residues" evidence="1">
    <location>
        <begin position="382"/>
        <end position="393"/>
    </location>
</feature>
<evidence type="ECO:0000256" key="1">
    <source>
        <dbReference type="SAM" id="MobiDB-lite"/>
    </source>
</evidence>
<dbReference type="CDD" id="cd00072">
    <property type="entry name" value="GYF"/>
    <property type="match status" value="1"/>
</dbReference>
<dbReference type="Proteomes" id="UP000789572">
    <property type="component" value="Unassembled WGS sequence"/>
</dbReference>
<dbReference type="PROSITE" id="PS50829">
    <property type="entry name" value="GYF"/>
    <property type="match status" value="1"/>
</dbReference>
<dbReference type="InterPro" id="IPR051640">
    <property type="entry name" value="GRB10-interact_GYF"/>
</dbReference>
<accession>A0A9N9BGG3</accession>
<evidence type="ECO:0000313" key="3">
    <source>
        <dbReference type="EMBL" id="CAG8564950.1"/>
    </source>
</evidence>
<feature type="compositionally biased region" description="Pro residues" evidence="1">
    <location>
        <begin position="694"/>
        <end position="704"/>
    </location>
</feature>
<dbReference type="InterPro" id="IPR035445">
    <property type="entry name" value="GYF-like_dom_sf"/>
</dbReference>
<feature type="compositionally biased region" description="Low complexity" evidence="1">
    <location>
        <begin position="19"/>
        <end position="32"/>
    </location>
</feature>
<evidence type="ECO:0000259" key="2">
    <source>
        <dbReference type="PROSITE" id="PS50829"/>
    </source>
</evidence>
<feature type="domain" description="GYF" evidence="2">
    <location>
        <begin position="531"/>
        <end position="579"/>
    </location>
</feature>
<proteinExistence type="predicted"/>
<name>A0A9N9BGG3_9GLOM</name>
<feature type="region of interest" description="Disordered" evidence="1">
    <location>
        <begin position="379"/>
        <end position="461"/>
    </location>
</feature>
<feature type="region of interest" description="Disordered" evidence="1">
    <location>
        <begin position="328"/>
        <end position="366"/>
    </location>
</feature>
<reference evidence="3" key="1">
    <citation type="submission" date="2021-06" db="EMBL/GenBank/DDBJ databases">
        <authorList>
            <person name="Kallberg Y."/>
            <person name="Tangrot J."/>
            <person name="Rosling A."/>
        </authorList>
    </citation>
    <scope>NUCLEOTIDE SEQUENCE</scope>
    <source>
        <strain evidence="3">IA702</strain>
    </source>
</reference>
<dbReference type="OrthoDB" id="6415790at2759"/>
<keyword evidence="4" id="KW-1185">Reference proteome</keyword>
<dbReference type="InterPro" id="IPR003169">
    <property type="entry name" value="GYF"/>
</dbReference>
<feature type="compositionally biased region" description="Polar residues" evidence="1">
    <location>
        <begin position="427"/>
        <end position="453"/>
    </location>
</feature>
<feature type="non-terminal residue" evidence="3">
    <location>
        <position position="1"/>
    </location>
</feature>